<reference evidence="1" key="1">
    <citation type="submission" date="2021-02" db="EMBL/GenBank/DDBJ databases">
        <authorList>
            <person name="Nowell W R."/>
        </authorList>
    </citation>
    <scope>NUCLEOTIDE SEQUENCE</scope>
</reference>
<dbReference type="EMBL" id="CAJOAX010068623">
    <property type="protein sequence ID" value="CAF4365421.1"/>
    <property type="molecule type" value="Genomic_DNA"/>
</dbReference>
<evidence type="ECO:0000313" key="2">
    <source>
        <dbReference type="Proteomes" id="UP000663823"/>
    </source>
</evidence>
<gene>
    <name evidence="1" type="ORF">OTI717_LOCUS43977</name>
</gene>
<accession>A0A820LYM2</accession>
<sequence length="80" mass="9435">MPGLVRLKQLSLSPLQLPNDTTQNLVYRNPNARITWDGIETYKRCIFRNWTPSEEYTQILTFRNLSGKNVTFTYEVPKTR</sequence>
<feature type="non-terminal residue" evidence="1">
    <location>
        <position position="80"/>
    </location>
</feature>
<protein>
    <submittedName>
        <fullName evidence="1">Uncharacterized protein</fullName>
    </submittedName>
</protein>
<proteinExistence type="predicted"/>
<organism evidence="1 2">
    <name type="scientific">Rotaria sordida</name>
    <dbReference type="NCBI Taxonomy" id="392033"/>
    <lineage>
        <taxon>Eukaryota</taxon>
        <taxon>Metazoa</taxon>
        <taxon>Spiralia</taxon>
        <taxon>Gnathifera</taxon>
        <taxon>Rotifera</taxon>
        <taxon>Eurotatoria</taxon>
        <taxon>Bdelloidea</taxon>
        <taxon>Philodinida</taxon>
        <taxon>Philodinidae</taxon>
        <taxon>Rotaria</taxon>
    </lineage>
</organism>
<comment type="caution">
    <text evidence="1">The sequence shown here is derived from an EMBL/GenBank/DDBJ whole genome shotgun (WGS) entry which is preliminary data.</text>
</comment>
<evidence type="ECO:0000313" key="1">
    <source>
        <dbReference type="EMBL" id="CAF4365421.1"/>
    </source>
</evidence>
<dbReference type="AlphaFoldDB" id="A0A820LYM2"/>
<name>A0A820LYM2_9BILA</name>
<dbReference type="Proteomes" id="UP000663823">
    <property type="component" value="Unassembled WGS sequence"/>
</dbReference>